<keyword evidence="2" id="KW-0812">Transmembrane</keyword>
<feature type="transmembrane region" description="Helical" evidence="2">
    <location>
        <begin position="331"/>
        <end position="353"/>
    </location>
</feature>
<feature type="transmembrane region" description="Helical" evidence="2">
    <location>
        <begin position="123"/>
        <end position="140"/>
    </location>
</feature>
<evidence type="ECO:0000256" key="2">
    <source>
        <dbReference type="SAM" id="Phobius"/>
    </source>
</evidence>
<dbReference type="OrthoDB" id="3541491at2"/>
<accession>A0A1H6DVF1</accession>
<feature type="transmembrane region" description="Helical" evidence="2">
    <location>
        <begin position="147"/>
        <end position="168"/>
    </location>
</feature>
<feature type="transmembrane region" description="Helical" evidence="2">
    <location>
        <begin position="360"/>
        <end position="383"/>
    </location>
</feature>
<feature type="compositionally biased region" description="Basic and acidic residues" evidence="1">
    <location>
        <begin position="460"/>
        <end position="470"/>
    </location>
</feature>
<feature type="transmembrane region" description="Helical" evidence="2">
    <location>
        <begin position="52"/>
        <end position="72"/>
    </location>
</feature>
<dbReference type="RefSeq" id="WP_103958203.1">
    <property type="nucleotide sequence ID" value="NZ_FNVT01000006.1"/>
</dbReference>
<protein>
    <submittedName>
        <fullName evidence="3">Uncharacterized protein</fullName>
    </submittedName>
</protein>
<dbReference type="EMBL" id="FNVT01000006">
    <property type="protein sequence ID" value="SEG88696.1"/>
    <property type="molecule type" value="Genomic_DNA"/>
</dbReference>
<organism evidence="3 4">
    <name type="scientific">Nonomuraea solani</name>
    <dbReference type="NCBI Taxonomy" id="1144553"/>
    <lineage>
        <taxon>Bacteria</taxon>
        <taxon>Bacillati</taxon>
        <taxon>Actinomycetota</taxon>
        <taxon>Actinomycetes</taxon>
        <taxon>Streptosporangiales</taxon>
        <taxon>Streptosporangiaceae</taxon>
        <taxon>Nonomuraea</taxon>
    </lineage>
</organism>
<reference evidence="3 4" key="1">
    <citation type="submission" date="2016-10" db="EMBL/GenBank/DDBJ databases">
        <authorList>
            <person name="de Groot N.N."/>
        </authorList>
    </citation>
    <scope>NUCLEOTIDE SEQUENCE [LARGE SCALE GENOMIC DNA]</scope>
    <source>
        <strain evidence="3 4">CGMCC 4.7037</strain>
    </source>
</reference>
<keyword evidence="4" id="KW-1185">Reference proteome</keyword>
<feature type="transmembrane region" description="Helical" evidence="2">
    <location>
        <begin position="180"/>
        <end position="199"/>
    </location>
</feature>
<dbReference type="AlphaFoldDB" id="A0A1H6DVF1"/>
<gene>
    <name evidence="3" type="ORF">SAMN05444920_106289</name>
</gene>
<proteinExistence type="predicted"/>
<evidence type="ECO:0000313" key="4">
    <source>
        <dbReference type="Proteomes" id="UP000236732"/>
    </source>
</evidence>
<feature type="region of interest" description="Disordered" evidence="1">
    <location>
        <begin position="449"/>
        <end position="470"/>
    </location>
</feature>
<feature type="transmembrane region" description="Helical" evidence="2">
    <location>
        <begin position="92"/>
        <end position="111"/>
    </location>
</feature>
<feature type="transmembrane region" description="Helical" evidence="2">
    <location>
        <begin position="238"/>
        <end position="258"/>
    </location>
</feature>
<feature type="transmembrane region" description="Helical" evidence="2">
    <location>
        <begin position="211"/>
        <end position="232"/>
    </location>
</feature>
<dbReference type="Proteomes" id="UP000236732">
    <property type="component" value="Unassembled WGS sequence"/>
</dbReference>
<feature type="compositionally biased region" description="Low complexity" evidence="1">
    <location>
        <begin position="449"/>
        <end position="459"/>
    </location>
</feature>
<feature type="transmembrane region" description="Helical" evidence="2">
    <location>
        <begin position="285"/>
        <end position="311"/>
    </location>
</feature>
<keyword evidence="2" id="KW-0472">Membrane</keyword>
<evidence type="ECO:0000313" key="3">
    <source>
        <dbReference type="EMBL" id="SEG88696.1"/>
    </source>
</evidence>
<feature type="transmembrane region" description="Helical" evidence="2">
    <location>
        <begin position="422"/>
        <end position="441"/>
    </location>
</feature>
<sequence length="470" mass="49741">MRRHRFGRIAALLAAVYVTVVVGSGVLALTTGDPTLLREIVTRGWGADLLPFTWWIELLIVAGGILLGWGYWQMLRGRPAGPAAVNARPVRLLRAALYISVACSLLIRLPIPYQWWFGLPGDLVGFAIVWLFFVVLAGVLPRWLRVAGLVAGLANAAMQTASTLAWGAGSWPVAENLSPYWLGNTVLLLWVVPVLIGQARDPRWSRGTVRMGMAASVVWLLSPGGGSTFSFGGGDIDYRLLVVVGLGFVGVFGMVWMARSAHDLGGPVPVPAPARPVQVAAARPWPLAAVVVALPLIPAAVNLAGGMPVWIGPRGAVDEFFHGYVSHPAALLWFAVDLLVGVGAPAVLILVAVVRRTRRLLRATMAALTLAAVAGVVTALTSIPEPDWLLIPEMTEERLGLYPGGLFTPGKNGEILFGLSPLWYGAALAASALLLLLLYGARSGSPHPAAAADGVPGAGRQDRRAPLDQT</sequence>
<keyword evidence="2" id="KW-1133">Transmembrane helix</keyword>
<name>A0A1H6DVF1_9ACTN</name>
<evidence type="ECO:0000256" key="1">
    <source>
        <dbReference type="SAM" id="MobiDB-lite"/>
    </source>
</evidence>